<dbReference type="AlphaFoldDB" id="A0A0F8XB08"/>
<organism evidence="1">
    <name type="scientific">marine sediment metagenome</name>
    <dbReference type="NCBI Taxonomy" id="412755"/>
    <lineage>
        <taxon>unclassified sequences</taxon>
        <taxon>metagenomes</taxon>
        <taxon>ecological metagenomes</taxon>
    </lineage>
</organism>
<dbReference type="EMBL" id="LAZR01064117">
    <property type="protein sequence ID" value="KKK58160.1"/>
    <property type="molecule type" value="Genomic_DNA"/>
</dbReference>
<protein>
    <submittedName>
        <fullName evidence="1">Uncharacterized protein</fullName>
    </submittedName>
</protein>
<feature type="non-terminal residue" evidence="1">
    <location>
        <position position="1"/>
    </location>
</feature>
<accession>A0A0F8XB08</accession>
<gene>
    <name evidence="1" type="ORF">LCGC14_3047220</name>
</gene>
<reference evidence="1" key="1">
    <citation type="journal article" date="2015" name="Nature">
        <title>Complex archaea that bridge the gap between prokaryotes and eukaryotes.</title>
        <authorList>
            <person name="Spang A."/>
            <person name="Saw J.H."/>
            <person name="Jorgensen S.L."/>
            <person name="Zaremba-Niedzwiedzka K."/>
            <person name="Martijn J."/>
            <person name="Lind A.E."/>
            <person name="van Eijk R."/>
            <person name="Schleper C."/>
            <person name="Guy L."/>
            <person name="Ettema T.J."/>
        </authorList>
    </citation>
    <scope>NUCLEOTIDE SEQUENCE</scope>
</reference>
<name>A0A0F8XB08_9ZZZZ</name>
<sequence length="96" mass="10489">QGGRALAIVGAYPWRPGVPAGWDSGGYFVECSLQNSQGQVVVEEYAGVYVPRGRRKRCGGAIFLQAGNDGHYARQVRGPVRQFAFSPQNGYNRIFP</sequence>
<comment type="caution">
    <text evidence="1">The sequence shown here is derived from an EMBL/GenBank/DDBJ whole genome shotgun (WGS) entry which is preliminary data.</text>
</comment>
<proteinExistence type="predicted"/>
<evidence type="ECO:0000313" key="1">
    <source>
        <dbReference type="EMBL" id="KKK58160.1"/>
    </source>
</evidence>